<dbReference type="EMBL" id="KE384813">
    <property type="protein sequence ID" value="KJK73510.1"/>
    <property type="molecule type" value="Genomic_DNA"/>
</dbReference>
<dbReference type="AlphaFoldDB" id="A0A0D9NLN8"/>
<evidence type="ECO:0000256" key="1">
    <source>
        <dbReference type="SAM" id="MobiDB-lite"/>
    </source>
</evidence>
<gene>
    <name evidence="2" type="ORF">H634G_11239</name>
</gene>
<sequence>MANDPINELCQAFAQLSLLESPVATEAQAMNRNSLNYPAERTGSILASCGDRRKVVSTLLSLHASSGCYRSPHHRPTRSSRYNHLHNPLTGNRVDRERL</sequence>
<evidence type="ECO:0000313" key="2">
    <source>
        <dbReference type="EMBL" id="KJK73510.1"/>
    </source>
</evidence>
<organism evidence="2 3">
    <name type="scientific">Metarhizium anisopliae BRIP 53293</name>
    <dbReference type="NCBI Taxonomy" id="1291518"/>
    <lineage>
        <taxon>Eukaryota</taxon>
        <taxon>Fungi</taxon>
        <taxon>Dikarya</taxon>
        <taxon>Ascomycota</taxon>
        <taxon>Pezizomycotina</taxon>
        <taxon>Sordariomycetes</taxon>
        <taxon>Hypocreomycetidae</taxon>
        <taxon>Hypocreales</taxon>
        <taxon>Clavicipitaceae</taxon>
        <taxon>Metarhizium</taxon>
    </lineage>
</organism>
<evidence type="ECO:0000313" key="3">
    <source>
        <dbReference type="Proteomes" id="UP000054544"/>
    </source>
</evidence>
<accession>A0A0D9NLN8</accession>
<protein>
    <submittedName>
        <fullName evidence="2">Uncharacterized protein</fullName>
    </submittedName>
</protein>
<keyword evidence="3" id="KW-1185">Reference proteome</keyword>
<feature type="compositionally biased region" description="Basic residues" evidence="1">
    <location>
        <begin position="71"/>
        <end position="84"/>
    </location>
</feature>
<name>A0A0D9NLN8_METAN</name>
<feature type="region of interest" description="Disordered" evidence="1">
    <location>
        <begin position="67"/>
        <end position="99"/>
    </location>
</feature>
<proteinExistence type="predicted"/>
<reference evidence="3" key="1">
    <citation type="journal article" date="2014" name="BMC Genomics">
        <title>The genome sequence of the biocontrol fungus Metarhizium anisopliae and comparative genomics of Metarhizium species.</title>
        <authorList>
            <person name="Pattemore J.A."/>
            <person name="Hane J.K."/>
            <person name="Williams A.H."/>
            <person name="Wilson B.A."/>
            <person name="Stodart B.J."/>
            <person name="Ash G.J."/>
        </authorList>
    </citation>
    <scope>NUCLEOTIDE SEQUENCE [LARGE SCALE GENOMIC DNA]</scope>
    <source>
        <strain evidence="3">BRIP 53293</strain>
    </source>
</reference>
<dbReference type="Proteomes" id="UP000054544">
    <property type="component" value="Unassembled WGS sequence"/>
</dbReference>